<dbReference type="InterPro" id="IPR000536">
    <property type="entry name" value="Nucl_hrmn_rcpt_lig-bd"/>
</dbReference>
<sequence length="481" mass="55525">MMERREGKPEVLCRVCGDKASGKHYGVPSCDGCRGFFKRSIRRNLDYVCKEGGRCIVDVSRRNQCQACRFSKCLRVNMKKEAVQHERARRPFVQQQYSLQKSYDFTRQAIFPPTPLATFPPINSYNTIDTRTPSFSEHTFHDFSRYPDSLPPDINPLMQANLNTLNPFKLPMFPTSLHYPQAAYFPTNIFYPPIALANSAHLEARSTKPIFEDINTHKLRQPFKDDVKPDSQLTDKLKEDEVSSSEEACKSNLPARTNEDESASGTSLVTEETFRRIDSAKCFEHKTLSSMAAGIRDGLYDPTTKLLVLAVKWLHNVPVYLKMNPRDQMQLLYSNWKELFVLTASQYSYYFDEEHFKTLINVKKPDMKELLDKLTSLLNKIVKCRLDNTEYDCLKIMLLFRKDTLEYPSSSRIEKFQERALTDFQNHCLLKDSDRSGRLMLLLPSICFISAQGILEDLLFPAIDKDEIHVILSRILLYSAI</sequence>
<keyword evidence="2 10" id="KW-0479">Metal-binding</keyword>
<proteinExistence type="inferred from homology"/>
<keyword evidence="9 10" id="KW-0539">Nucleus</keyword>
<dbReference type="InterPro" id="IPR050274">
    <property type="entry name" value="Nuclear_hormone_rcpt_NR2"/>
</dbReference>
<comment type="similarity">
    <text evidence="10">Belongs to the nuclear hormone receptor family.</text>
</comment>
<evidence type="ECO:0000256" key="3">
    <source>
        <dbReference type="ARBA" id="ARBA00022771"/>
    </source>
</evidence>
<dbReference type="PROSITE" id="PS51843">
    <property type="entry name" value="NR_LBD"/>
    <property type="match status" value="1"/>
</dbReference>
<protein>
    <submittedName>
        <fullName evidence="14">Nuclear receptor subfamily 2 group F member 5-like</fullName>
    </submittedName>
</protein>
<dbReference type="GO" id="GO:0043565">
    <property type="term" value="F:sequence-specific DNA binding"/>
    <property type="evidence" value="ECO:0007669"/>
    <property type="project" value="InterPro"/>
</dbReference>
<dbReference type="Pfam" id="PF00104">
    <property type="entry name" value="Hormone_recep"/>
    <property type="match status" value="1"/>
</dbReference>
<evidence type="ECO:0000259" key="12">
    <source>
        <dbReference type="PROSITE" id="PS51030"/>
    </source>
</evidence>
<evidence type="ECO:0000256" key="4">
    <source>
        <dbReference type="ARBA" id="ARBA00022833"/>
    </source>
</evidence>
<dbReference type="KEGG" id="pxu:106126269"/>
<dbReference type="GO" id="GO:0003700">
    <property type="term" value="F:DNA-binding transcription factor activity"/>
    <property type="evidence" value="ECO:0007669"/>
    <property type="project" value="InterPro"/>
</dbReference>
<evidence type="ECO:0000256" key="1">
    <source>
        <dbReference type="ARBA" id="ARBA00004123"/>
    </source>
</evidence>
<reference evidence="14" key="1">
    <citation type="submission" date="2025-08" db="UniProtKB">
        <authorList>
            <consortium name="RefSeq"/>
        </authorList>
    </citation>
    <scope>IDENTIFICATION</scope>
</reference>
<dbReference type="InterPro" id="IPR013088">
    <property type="entry name" value="Znf_NHR/GATA"/>
</dbReference>
<dbReference type="CDD" id="cd07164">
    <property type="entry name" value="NR_DBD_PNR_like_1"/>
    <property type="match status" value="1"/>
</dbReference>
<comment type="subcellular location">
    <subcellularLocation>
        <location evidence="1 10">Nucleus</location>
    </subcellularLocation>
</comment>
<dbReference type="Gene3D" id="3.30.50.10">
    <property type="entry name" value="Erythroid Transcription Factor GATA-1, subunit A"/>
    <property type="match status" value="1"/>
</dbReference>
<evidence type="ECO:0000313" key="14">
    <source>
        <dbReference type="RefSeq" id="XP_013179257.1"/>
    </source>
</evidence>
<dbReference type="RefSeq" id="XP_013179257.1">
    <property type="nucleotide sequence ID" value="XM_013323803.1"/>
</dbReference>
<gene>
    <name evidence="14" type="primary">LOC106126269</name>
</gene>
<feature type="domain" description="Nuclear receptor" evidence="12">
    <location>
        <begin position="10"/>
        <end position="85"/>
    </location>
</feature>
<dbReference type="Proteomes" id="UP000694872">
    <property type="component" value="Unplaced"/>
</dbReference>
<dbReference type="GO" id="GO:0005634">
    <property type="term" value="C:nucleus"/>
    <property type="evidence" value="ECO:0007669"/>
    <property type="project" value="UniProtKB-SubCell"/>
</dbReference>
<dbReference type="PANTHER" id="PTHR24083">
    <property type="entry name" value="NUCLEAR HORMONE RECEPTOR"/>
    <property type="match status" value="1"/>
</dbReference>
<dbReference type="PROSITE" id="PS51030">
    <property type="entry name" value="NUCLEAR_REC_DBD_2"/>
    <property type="match status" value="1"/>
</dbReference>
<dbReference type="FunFam" id="3.30.50.10:FF:000058">
    <property type="entry name" value="Nuclear Hormone Receptor family"/>
    <property type="match status" value="1"/>
</dbReference>
<evidence type="ECO:0000256" key="9">
    <source>
        <dbReference type="ARBA" id="ARBA00023242"/>
    </source>
</evidence>
<evidence type="ECO:0000256" key="6">
    <source>
        <dbReference type="ARBA" id="ARBA00023125"/>
    </source>
</evidence>
<dbReference type="Pfam" id="PF00105">
    <property type="entry name" value="zf-C4"/>
    <property type="match status" value="1"/>
</dbReference>
<dbReference type="SUPFAM" id="SSF57716">
    <property type="entry name" value="Glucocorticoid receptor-like (DNA-binding domain)"/>
    <property type="match status" value="1"/>
</dbReference>
<dbReference type="GeneID" id="106126269"/>
<dbReference type="InterPro" id="IPR035500">
    <property type="entry name" value="NHR-like_dom_sf"/>
</dbReference>
<dbReference type="PROSITE" id="PS00031">
    <property type="entry name" value="NUCLEAR_REC_DBD_1"/>
    <property type="match status" value="1"/>
</dbReference>
<dbReference type="PRINTS" id="PR00398">
    <property type="entry name" value="STRDHORMONER"/>
</dbReference>
<keyword evidence="3 10" id="KW-0863">Zinc-finger</keyword>
<keyword evidence="7 10" id="KW-0804">Transcription</keyword>
<evidence type="ECO:0000256" key="5">
    <source>
        <dbReference type="ARBA" id="ARBA00023015"/>
    </source>
</evidence>
<accession>A0AAJ6ZU35</accession>
<evidence type="ECO:0000256" key="2">
    <source>
        <dbReference type="ARBA" id="ARBA00022723"/>
    </source>
</evidence>
<evidence type="ECO:0000256" key="8">
    <source>
        <dbReference type="ARBA" id="ARBA00023170"/>
    </source>
</evidence>
<dbReference type="SMART" id="SM00430">
    <property type="entry name" value="HOLI"/>
    <property type="match status" value="1"/>
</dbReference>
<dbReference type="AlphaFoldDB" id="A0AAJ6ZU35"/>
<keyword evidence="5 10" id="KW-0805">Transcription regulation</keyword>
<name>A0AAJ6ZU35_PAPXU</name>
<organism evidence="14">
    <name type="scientific">Papilio xuthus</name>
    <name type="common">Asian swallowtail butterfly</name>
    <dbReference type="NCBI Taxonomy" id="66420"/>
    <lineage>
        <taxon>Eukaryota</taxon>
        <taxon>Metazoa</taxon>
        <taxon>Ecdysozoa</taxon>
        <taxon>Arthropoda</taxon>
        <taxon>Hexapoda</taxon>
        <taxon>Insecta</taxon>
        <taxon>Pterygota</taxon>
        <taxon>Neoptera</taxon>
        <taxon>Endopterygota</taxon>
        <taxon>Lepidoptera</taxon>
        <taxon>Glossata</taxon>
        <taxon>Ditrysia</taxon>
        <taxon>Papilionoidea</taxon>
        <taxon>Papilionidae</taxon>
        <taxon>Papilioninae</taxon>
        <taxon>Papilio</taxon>
    </lineage>
</organism>
<feature type="region of interest" description="Disordered" evidence="11">
    <location>
        <begin position="222"/>
        <end position="269"/>
    </location>
</feature>
<evidence type="ECO:0000256" key="7">
    <source>
        <dbReference type="ARBA" id="ARBA00023163"/>
    </source>
</evidence>
<keyword evidence="6 10" id="KW-0238">DNA-binding</keyword>
<keyword evidence="8 10" id="KW-0675">Receptor</keyword>
<evidence type="ECO:0000259" key="13">
    <source>
        <dbReference type="PROSITE" id="PS51843"/>
    </source>
</evidence>
<dbReference type="SMART" id="SM00399">
    <property type="entry name" value="ZnF_C4"/>
    <property type="match status" value="1"/>
</dbReference>
<feature type="compositionally biased region" description="Basic and acidic residues" evidence="11">
    <location>
        <begin position="222"/>
        <end position="241"/>
    </location>
</feature>
<feature type="domain" description="NR LBD" evidence="13">
    <location>
        <begin position="272"/>
        <end position="481"/>
    </location>
</feature>
<dbReference type="Gene3D" id="1.10.565.10">
    <property type="entry name" value="Retinoid X Receptor"/>
    <property type="match status" value="1"/>
</dbReference>
<keyword evidence="4 10" id="KW-0862">Zinc</keyword>
<evidence type="ECO:0000256" key="11">
    <source>
        <dbReference type="SAM" id="MobiDB-lite"/>
    </source>
</evidence>
<evidence type="ECO:0000256" key="10">
    <source>
        <dbReference type="RuleBase" id="RU004334"/>
    </source>
</evidence>
<dbReference type="GO" id="GO:0008270">
    <property type="term" value="F:zinc ion binding"/>
    <property type="evidence" value="ECO:0007669"/>
    <property type="project" value="UniProtKB-KW"/>
</dbReference>
<dbReference type="InterPro" id="IPR001628">
    <property type="entry name" value="Znf_hrmn_rcpt"/>
</dbReference>
<dbReference type="SUPFAM" id="SSF48508">
    <property type="entry name" value="Nuclear receptor ligand-binding domain"/>
    <property type="match status" value="1"/>
</dbReference>
<dbReference type="InterPro" id="IPR001723">
    <property type="entry name" value="Nuclear_hrmn_rcpt"/>
</dbReference>
<dbReference type="PRINTS" id="PR00047">
    <property type="entry name" value="STROIDFINGER"/>
</dbReference>